<dbReference type="PANTHER" id="PTHR22926:SF3">
    <property type="entry name" value="UNDECAPRENYL-PHOSPHATE ALPHA-N-ACETYLGLUCOSAMINYL 1-PHOSPHATE TRANSFERASE"/>
    <property type="match status" value="1"/>
</dbReference>
<dbReference type="Pfam" id="PF00953">
    <property type="entry name" value="Glycos_transf_4"/>
    <property type="match status" value="1"/>
</dbReference>
<keyword evidence="3" id="KW-0808">Transferase</keyword>
<evidence type="ECO:0000256" key="4">
    <source>
        <dbReference type="ARBA" id="ARBA00022692"/>
    </source>
</evidence>
<name>A0ABS8UIR4_9GAMM</name>
<proteinExistence type="predicted"/>
<reference evidence="8" key="1">
    <citation type="submission" date="2021-12" db="EMBL/GenBank/DDBJ databases">
        <authorList>
            <person name="Ulrich A."/>
        </authorList>
    </citation>
    <scope>NUCLEOTIDE SEQUENCE</scope>
    <source>
        <strain evidence="8">A1P009</strain>
    </source>
</reference>
<keyword evidence="5 7" id="KW-1133">Transmembrane helix</keyword>
<evidence type="ECO:0000313" key="8">
    <source>
        <dbReference type="EMBL" id="MCD9098810.1"/>
    </source>
</evidence>
<dbReference type="Proteomes" id="UP001430360">
    <property type="component" value="Unassembled WGS sequence"/>
</dbReference>
<organism evidence="8 9">
    <name type="scientific">Luteimonas fraxinea</name>
    <dbReference type="NCBI Taxonomy" id="2901869"/>
    <lineage>
        <taxon>Bacteria</taxon>
        <taxon>Pseudomonadati</taxon>
        <taxon>Pseudomonadota</taxon>
        <taxon>Gammaproteobacteria</taxon>
        <taxon>Lysobacterales</taxon>
        <taxon>Lysobacteraceae</taxon>
        <taxon>Luteimonas</taxon>
    </lineage>
</organism>
<feature type="transmembrane region" description="Helical" evidence="7">
    <location>
        <begin position="199"/>
        <end position="222"/>
    </location>
</feature>
<gene>
    <name evidence="8" type="ORF">LTT95_17945</name>
</gene>
<sequence length="333" mass="35396">MPASLFLIATLCVGACLAAFAFTALARRYALARHLVDAPGERRSHTVVTPRGGGVAIVAVVLPAMIWLGIAGQSLSPVFLFGTCGLALVATIGWIDDHRPLSPWERLAVHILSAALLAIGVALSGQPVWWAIIVMALALGLINVWNFMDGINGLASTQMILVALGYLLLGLVGEGTLLACIVAAACAGFLPLNFPRARIFLGDVGSGALGFLAACLIALAPAPDPAASLLWLLPISAFLIDAALTLLSRIIRGERWWTPHVQHMYQRCVQAGHAHAVVTGGYAAWTLLSILVAIWMAGAPQPVIIGAFATWYLLGVTIWLTFRIRHVRRTRLS</sequence>
<feature type="transmembrane region" description="Helical" evidence="7">
    <location>
        <begin position="52"/>
        <end position="71"/>
    </location>
</feature>
<dbReference type="PANTHER" id="PTHR22926">
    <property type="entry name" value="PHOSPHO-N-ACETYLMURAMOYL-PENTAPEPTIDE-TRANSFERASE"/>
    <property type="match status" value="1"/>
</dbReference>
<comment type="caution">
    <text evidence="8">The sequence shown here is derived from an EMBL/GenBank/DDBJ whole genome shotgun (WGS) entry which is preliminary data.</text>
</comment>
<feature type="transmembrane region" description="Helical" evidence="7">
    <location>
        <begin position="303"/>
        <end position="322"/>
    </location>
</feature>
<evidence type="ECO:0000313" key="9">
    <source>
        <dbReference type="Proteomes" id="UP001430360"/>
    </source>
</evidence>
<accession>A0ABS8UIR4</accession>
<reference evidence="8" key="2">
    <citation type="journal article" date="2022" name="Syst. Appl. Microbiol.">
        <title>Physiological and genomic characterisation of Luteimonas fraxinea sp. nov., a bacterial species associated with trees tolerant to ash dieback.</title>
        <authorList>
            <person name="Ulrich K."/>
            <person name="Becker R."/>
            <person name="Behrendt U."/>
            <person name="Kube M."/>
            <person name="Schneck V."/>
            <person name="Ulrich A."/>
        </authorList>
    </citation>
    <scope>NUCLEOTIDE SEQUENCE</scope>
    <source>
        <strain evidence="8">A1P009</strain>
    </source>
</reference>
<keyword evidence="2" id="KW-1003">Cell membrane</keyword>
<comment type="subcellular location">
    <subcellularLocation>
        <location evidence="1">Cell membrane</location>
        <topology evidence="1">Multi-pass membrane protein</topology>
    </subcellularLocation>
</comment>
<feature type="transmembrane region" description="Helical" evidence="7">
    <location>
        <begin position="128"/>
        <end position="148"/>
    </location>
</feature>
<keyword evidence="4 7" id="KW-0812">Transmembrane</keyword>
<evidence type="ECO:0000256" key="1">
    <source>
        <dbReference type="ARBA" id="ARBA00004651"/>
    </source>
</evidence>
<evidence type="ECO:0000256" key="6">
    <source>
        <dbReference type="ARBA" id="ARBA00023136"/>
    </source>
</evidence>
<evidence type="ECO:0000256" key="7">
    <source>
        <dbReference type="SAM" id="Phobius"/>
    </source>
</evidence>
<protein>
    <submittedName>
        <fullName evidence="8">Glycosyltransferase family 4 protein</fullName>
    </submittedName>
</protein>
<feature type="transmembrane region" description="Helical" evidence="7">
    <location>
        <begin position="160"/>
        <end position="187"/>
    </location>
</feature>
<dbReference type="EMBL" id="JAJQKU010000008">
    <property type="protein sequence ID" value="MCD9098810.1"/>
    <property type="molecule type" value="Genomic_DNA"/>
</dbReference>
<evidence type="ECO:0000256" key="5">
    <source>
        <dbReference type="ARBA" id="ARBA00022989"/>
    </source>
</evidence>
<dbReference type="RefSeq" id="WP_232138203.1">
    <property type="nucleotide sequence ID" value="NZ_CP089507.1"/>
</dbReference>
<evidence type="ECO:0000256" key="2">
    <source>
        <dbReference type="ARBA" id="ARBA00022475"/>
    </source>
</evidence>
<dbReference type="CDD" id="cd06854">
    <property type="entry name" value="GT_WbpL_WbcO_like"/>
    <property type="match status" value="1"/>
</dbReference>
<dbReference type="InterPro" id="IPR000715">
    <property type="entry name" value="Glycosyl_transferase_4"/>
</dbReference>
<keyword evidence="6 7" id="KW-0472">Membrane</keyword>
<evidence type="ECO:0000256" key="3">
    <source>
        <dbReference type="ARBA" id="ARBA00022679"/>
    </source>
</evidence>
<keyword evidence="9" id="KW-1185">Reference proteome</keyword>
<feature type="transmembrane region" description="Helical" evidence="7">
    <location>
        <begin position="107"/>
        <end position="123"/>
    </location>
</feature>
<feature type="transmembrane region" description="Helical" evidence="7">
    <location>
        <begin position="272"/>
        <end position="297"/>
    </location>
</feature>
<feature type="transmembrane region" description="Helical" evidence="7">
    <location>
        <begin position="78"/>
        <end position="95"/>
    </location>
</feature>
<feature type="transmembrane region" description="Helical" evidence="7">
    <location>
        <begin position="228"/>
        <end position="251"/>
    </location>
</feature>